<comment type="subcellular location">
    <subcellularLocation>
        <location evidence="1">Membrane</location>
        <topology evidence="1">Multi-pass membrane protein</topology>
    </subcellularLocation>
</comment>
<evidence type="ECO:0000313" key="4">
    <source>
        <dbReference type="EMBL" id="CAG7821281.1"/>
    </source>
</evidence>
<evidence type="ECO:0000256" key="1">
    <source>
        <dbReference type="ARBA" id="ARBA00004141"/>
    </source>
</evidence>
<dbReference type="InterPro" id="IPR018000">
    <property type="entry name" value="Neurotransmitter_ion_chnl_CS"/>
</dbReference>
<protein>
    <recommendedName>
        <fullName evidence="3">Neurotransmitter-gated ion-channel ligand-binding domain-containing protein</fullName>
    </recommendedName>
</protein>
<dbReference type="OrthoDB" id="5975154at2759"/>
<dbReference type="EMBL" id="CAJVCH010505712">
    <property type="protein sequence ID" value="CAG7821281.1"/>
    <property type="molecule type" value="Genomic_DNA"/>
</dbReference>
<dbReference type="GO" id="GO:0016020">
    <property type="term" value="C:membrane"/>
    <property type="evidence" value="ECO:0007669"/>
    <property type="project" value="UniProtKB-SubCell"/>
</dbReference>
<dbReference type="Proteomes" id="UP000708208">
    <property type="component" value="Unassembled WGS sequence"/>
</dbReference>
<organism evidence="4 5">
    <name type="scientific">Allacma fusca</name>
    <dbReference type="NCBI Taxonomy" id="39272"/>
    <lineage>
        <taxon>Eukaryota</taxon>
        <taxon>Metazoa</taxon>
        <taxon>Ecdysozoa</taxon>
        <taxon>Arthropoda</taxon>
        <taxon>Hexapoda</taxon>
        <taxon>Collembola</taxon>
        <taxon>Symphypleona</taxon>
        <taxon>Sminthuridae</taxon>
        <taxon>Allacma</taxon>
    </lineage>
</organism>
<name>A0A8J2KNS3_9HEXA</name>
<dbReference type="InterPro" id="IPR006201">
    <property type="entry name" value="Neur_channel"/>
</dbReference>
<dbReference type="AlphaFoldDB" id="A0A8J2KNS3"/>
<proteinExistence type="predicted"/>
<keyword evidence="5" id="KW-1185">Reference proteome</keyword>
<dbReference type="PANTHER" id="PTHR18945">
    <property type="entry name" value="NEUROTRANSMITTER GATED ION CHANNEL"/>
    <property type="match status" value="1"/>
</dbReference>
<feature type="non-terminal residue" evidence="4">
    <location>
        <position position="1"/>
    </location>
</feature>
<evidence type="ECO:0000256" key="2">
    <source>
        <dbReference type="ARBA" id="ARBA00023136"/>
    </source>
</evidence>
<comment type="caution">
    <text evidence="4">The sequence shown here is derived from an EMBL/GenBank/DDBJ whole genome shotgun (WGS) entry which is preliminary data.</text>
</comment>
<evidence type="ECO:0000313" key="5">
    <source>
        <dbReference type="Proteomes" id="UP000708208"/>
    </source>
</evidence>
<sequence length="135" mass="15532">NVCVPDMKYVVARDLNKIWRPDTFVSNSKQENLHGFKKPNAFARIFPNGDVSMGERVSLTLACKLALRVYPFDTQKCSIRLISDAYQTDDVRLTWRKDPIIVTSEVELKLNSFEFTTYETDYCHSQSVIGKFSLV</sequence>
<dbReference type="Pfam" id="PF02931">
    <property type="entry name" value="Neur_chan_LBD"/>
    <property type="match status" value="1"/>
</dbReference>
<keyword evidence="2" id="KW-0472">Membrane</keyword>
<evidence type="ECO:0000259" key="3">
    <source>
        <dbReference type="Pfam" id="PF02931"/>
    </source>
</evidence>
<gene>
    <name evidence="4" type="ORF">AFUS01_LOCUS31629</name>
</gene>
<dbReference type="PROSITE" id="PS00236">
    <property type="entry name" value="NEUROTR_ION_CHANNEL"/>
    <property type="match status" value="1"/>
</dbReference>
<feature type="domain" description="Neurotransmitter-gated ion-channel ligand-binding" evidence="3">
    <location>
        <begin position="15"/>
        <end position="116"/>
    </location>
</feature>
<dbReference type="GO" id="GO:0005230">
    <property type="term" value="F:extracellular ligand-gated monoatomic ion channel activity"/>
    <property type="evidence" value="ECO:0007669"/>
    <property type="project" value="InterPro"/>
</dbReference>
<accession>A0A8J2KNS3</accession>
<dbReference type="GO" id="GO:0004888">
    <property type="term" value="F:transmembrane signaling receptor activity"/>
    <property type="evidence" value="ECO:0007669"/>
    <property type="project" value="InterPro"/>
</dbReference>
<dbReference type="InterPro" id="IPR006202">
    <property type="entry name" value="Neur_chan_lig-bd"/>
</dbReference>
<reference evidence="4" key="1">
    <citation type="submission" date="2021-06" db="EMBL/GenBank/DDBJ databases">
        <authorList>
            <person name="Hodson N. C."/>
            <person name="Mongue J. A."/>
            <person name="Jaron S. K."/>
        </authorList>
    </citation>
    <scope>NUCLEOTIDE SEQUENCE</scope>
</reference>